<dbReference type="AlphaFoldDB" id="A0A5C0AZT3"/>
<dbReference type="GO" id="GO:1990063">
    <property type="term" value="C:Bam protein complex"/>
    <property type="evidence" value="ECO:0007669"/>
    <property type="project" value="TreeGrafter"/>
</dbReference>
<dbReference type="GO" id="GO:0051205">
    <property type="term" value="P:protein insertion into membrane"/>
    <property type="evidence" value="ECO:0007669"/>
    <property type="project" value="UniProtKB-UniRule"/>
</dbReference>
<evidence type="ECO:0000256" key="3">
    <source>
        <dbReference type="ARBA" id="ARBA00023237"/>
    </source>
</evidence>
<comment type="subcellular location">
    <subcellularLocation>
        <location evidence="4">Cell outer membrane</location>
    </subcellularLocation>
</comment>
<evidence type="ECO:0000256" key="1">
    <source>
        <dbReference type="ARBA" id="ARBA00022729"/>
    </source>
</evidence>
<dbReference type="OrthoDB" id="9808250at2"/>
<evidence type="ECO:0000256" key="4">
    <source>
        <dbReference type="HAMAP-Rule" id="MF_00925"/>
    </source>
</evidence>
<keyword evidence="3 4" id="KW-0998">Cell outer membrane</keyword>
<gene>
    <name evidence="4 7" type="primary">bamE</name>
    <name evidence="7" type="ORF">FXN63_16175</name>
</gene>
<keyword evidence="1 4" id="KW-0732">Signal</keyword>
<dbReference type="EMBL" id="CP043046">
    <property type="protein sequence ID" value="QEI07206.1"/>
    <property type="molecule type" value="Genomic_DNA"/>
</dbReference>
<dbReference type="InterPro" id="IPR026592">
    <property type="entry name" value="BamE"/>
</dbReference>
<keyword evidence="2 4" id="KW-0472">Membrane</keyword>
<sequence length="224" mass="24550">MIAVSPVLTDSAPVPNAPKSLFEPMRKSLRVLRAPSALAAVLALSACGAYNSYVPGFITPYRSDVQQGNWVTSEMVALLKPGMTREQVRFALGSPALADIFHADRWDYPYTFNPGRGKPEQRLLTVYFENDRLARWGGDEMPDRQPFQKEPPPRAVNVPIDNPAQRPPVTTPAEVGSGNPLPGRPADTAAPNTEKPRATINRDVQPMTDPMDPSVAPSPRLIRE</sequence>
<evidence type="ECO:0000256" key="5">
    <source>
        <dbReference type="SAM" id="MobiDB-lite"/>
    </source>
</evidence>
<dbReference type="HAMAP" id="MF_00925">
    <property type="entry name" value="OM_assembly_BamE"/>
    <property type="match status" value="1"/>
</dbReference>
<evidence type="ECO:0000259" key="6">
    <source>
        <dbReference type="Pfam" id="PF04355"/>
    </source>
</evidence>
<evidence type="ECO:0000313" key="8">
    <source>
        <dbReference type="Proteomes" id="UP000325161"/>
    </source>
</evidence>
<evidence type="ECO:0000256" key="2">
    <source>
        <dbReference type="ARBA" id="ARBA00023136"/>
    </source>
</evidence>
<feature type="compositionally biased region" description="Basic and acidic residues" evidence="5">
    <location>
        <begin position="137"/>
        <end position="147"/>
    </location>
</feature>
<comment type="subunit">
    <text evidence="4">Part of the Bam complex.</text>
</comment>
<accession>A0A5C0AZT3</accession>
<evidence type="ECO:0000313" key="7">
    <source>
        <dbReference type="EMBL" id="QEI07206.1"/>
    </source>
</evidence>
<dbReference type="GO" id="GO:0043165">
    <property type="term" value="P:Gram-negative-bacterium-type cell outer membrane assembly"/>
    <property type="evidence" value="ECO:0007669"/>
    <property type="project" value="UniProtKB-UniRule"/>
</dbReference>
<comment type="similarity">
    <text evidence="4">Belongs to the BamE family.</text>
</comment>
<dbReference type="Gene3D" id="3.30.1450.10">
    <property type="match status" value="1"/>
</dbReference>
<feature type="domain" description="Outer membrane protein assembly factor BamE" evidence="6">
    <location>
        <begin position="68"/>
        <end position="136"/>
    </location>
</feature>
<dbReference type="GO" id="GO:0030674">
    <property type="term" value="F:protein-macromolecule adaptor activity"/>
    <property type="evidence" value="ECO:0007669"/>
    <property type="project" value="TreeGrafter"/>
</dbReference>
<dbReference type="PANTHER" id="PTHR37482:SF1">
    <property type="entry name" value="OUTER MEMBRANE PROTEIN ASSEMBLY FACTOR BAME"/>
    <property type="match status" value="1"/>
</dbReference>
<dbReference type="InterPro" id="IPR037873">
    <property type="entry name" value="BamE-like"/>
</dbReference>
<keyword evidence="8" id="KW-1185">Reference proteome</keyword>
<dbReference type="Pfam" id="PF04355">
    <property type="entry name" value="BamE"/>
    <property type="match status" value="1"/>
</dbReference>
<comment type="function">
    <text evidence="4">Part of the outer membrane protein assembly complex, which is involved in assembly and insertion of beta-barrel proteins into the outer membrane.</text>
</comment>
<dbReference type="Proteomes" id="UP000325161">
    <property type="component" value="Chromosome"/>
</dbReference>
<dbReference type="KEGG" id="pacr:FXN63_16175"/>
<name>A0A5C0AZT3_9BURK</name>
<feature type="region of interest" description="Disordered" evidence="5">
    <location>
        <begin position="137"/>
        <end position="224"/>
    </location>
</feature>
<proteinExistence type="inferred from homology"/>
<organism evidence="7 8">
    <name type="scientific">Pigmentiphaga aceris</name>
    <dbReference type="NCBI Taxonomy" id="1940612"/>
    <lineage>
        <taxon>Bacteria</taxon>
        <taxon>Pseudomonadati</taxon>
        <taxon>Pseudomonadota</taxon>
        <taxon>Betaproteobacteria</taxon>
        <taxon>Burkholderiales</taxon>
        <taxon>Alcaligenaceae</taxon>
        <taxon>Pigmentiphaga</taxon>
    </lineage>
</organism>
<reference evidence="7 8" key="1">
    <citation type="submission" date="2019-08" db="EMBL/GenBank/DDBJ databases">
        <title>Amphibian skin-associated Pigmentiphaga: genome sequence and occurrence across geography and hosts.</title>
        <authorList>
            <person name="Bletz M.C."/>
            <person name="Bunk B."/>
            <person name="Sproeer C."/>
            <person name="Biwer P."/>
            <person name="Reiter S."/>
            <person name="Rabemananjara F.C.E."/>
            <person name="Schulz S."/>
            <person name="Overmann J."/>
            <person name="Vences M."/>
        </authorList>
    </citation>
    <scope>NUCLEOTIDE SEQUENCE [LARGE SCALE GENOMIC DNA]</scope>
    <source>
        <strain evidence="7 8">Mada1488</strain>
    </source>
</reference>
<dbReference type="InterPro" id="IPR007450">
    <property type="entry name" value="BamE_dom"/>
</dbReference>
<dbReference type="PANTHER" id="PTHR37482">
    <property type="entry name" value="OUTER MEMBRANE PROTEIN ASSEMBLY FACTOR BAME"/>
    <property type="match status" value="1"/>
</dbReference>
<protein>
    <recommendedName>
        <fullName evidence="4">Outer membrane protein assembly factor BamE</fullName>
    </recommendedName>
</protein>